<dbReference type="AlphaFoldDB" id="A0A3A0VQJ2"/>
<dbReference type="Proteomes" id="UP000265541">
    <property type="component" value="Unassembled WGS sequence"/>
</dbReference>
<dbReference type="InterPro" id="IPR003593">
    <property type="entry name" value="AAA+_ATPase"/>
</dbReference>
<evidence type="ECO:0000259" key="4">
    <source>
        <dbReference type="PROSITE" id="PS50893"/>
    </source>
</evidence>
<dbReference type="SUPFAM" id="SSF52540">
    <property type="entry name" value="P-loop containing nucleoside triphosphate hydrolases"/>
    <property type="match status" value="1"/>
</dbReference>
<dbReference type="RefSeq" id="WP_119485216.1">
    <property type="nucleotide sequence ID" value="NZ_QYJN01000003.1"/>
</dbReference>
<dbReference type="EMBL" id="QYJN01000003">
    <property type="protein sequence ID" value="RIP34991.1"/>
    <property type="molecule type" value="Genomic_DNA"/>
</dbReference>
<dbReference type="PROSITE" id="PS50893">
    <property type="entry name" value="ABC_TRANSPORTER_2"/>
    <property type="match status" value="1"/>
</dbReference>
<proteinExistence type="predicted"/>
<dbReference type="InterPro" id="IPR003439">
    <property type="entry name" value="ABC_transporter-like_ATP-bd"/>
</dbReference>
<comment type="caution">
    <text evidence="5">The sequence shown here is derived from an EMBL/GenBank/DDBJ whole genome shotgun (WGS) entry which is preliminary data.</text>
</comment>
<evidence type="ECO:0000313" key="5">
    <source>
        <dbReference type="EMBL" id="RIP34991.1"/>
    </source>
</evidence>
<keyword evidence="3 5" id="KW-0067">ATP-binding</keyword>
<dbReference type="InterPro" id="IPR050763">
    <property type="entry name" value="ABC_transporter_ATP-binding"/>
</dbReference>
<dbReference type="Pfam" id="PF00005">
    <property type="entry name" value="ABC_tran"/>
    <property type="match status" value="1"/>
</dbReference>
<dbReference type="GO" id="GO:0016887">
    <property type="term" value="F:ATP hydrolysis activity"/>
    <property type="evidence" value="ECO:0007669"/>
    <property type="project" value="InterPro"/>
</dbReference>
<gene>
    <name evidence="5" type="ORF">BUZ14_07415</name>
</gene>
<keyword evidence="2" id="KW-0547">Nucleotide-binding</keyword>
<evidence type="ECO:0000256" key="2">
    <source>
        <dbReference type="ARBA" id="ARBA00022741"/>
    </source>
</evidence>
<dbReference type="Gene3D" id="3.40.50.300">
    <property type="entry name" value="P-loop containing nucleotide triphosphate hydrolases"/>
    <property type="match status" value="1"/>
</dbReference>
<reference evidence="5 6" key="1">
    <citation type="journal article" date="2016" name="Front. Microbiol.">
        <title>Comprehensive Phylogenetic Analysis of Bovine Non-aureus Staphylococci Species Based on Whole-Genome Sequencing.</title>
        <authorList>
            <person name="Naushad S."/>
            <person name="Barkema H.W."/>
            <person name="Luby C."/>
            <person name="Condas L.A."/>
            <person name="Nobrega D.B."/>
            <person name="Carson D.A."/>
            <person name="De Buck J."/>
        </authorList>
    </citation>
    <scope>NUCLEOTIDE SEQUENCE [LARGE SCALE GENOMIC DNA]</scope>
    <source>
        <strain evidence="5 6">SNUC 4781</strain>
    </source>
</reference>
<dbReference type="CDD" id="cd03230">
    <property type="entry name" value="ABC_DR_subfamily_A"/>
    <property type="match status" value="1"/>
</dbReference>
<dbReference type="OrthoDB" id="9804819at2"/>
<dbReference type="InterPro" id="IPR027417">
    <property type="entry name" value="P-loop_NTPase"/>
</dbReference>
<accession>A0A3A0VQJ2</accession>
<dbReference type="PANTHER" id="PTHR42711">
    <property type="entry name" value="ABC TRANSPORTER ATP-BINDING PROTEIN"/>
    <property type="match status" value="1"/>
</dbReference>
<evidence type="ECO:0000256" key="1">
    <source>
        <dbReference type="ARBA" id="ARBA00022448"/>
    </source>
</evidence>
<dbReference type="GO" id="GO:0005524">
    <property type="term" value="F:ATP binding"/>
    <property type="evidence" value="ECO:0007669"/>
    <property type="project" value="UniProtKB-KW"/>
</dbReference>
<feature type="domain" description="ABC transporter" evidence="4">
    <location>
        <begin position="2"/>
        <end position="222"/>
    </location>
</feature>
<dbReference type="PANTHER" id="PTHR42711:SF17">
    <property type="entry name" value="ABC TRANSPORTER ATP-BINDING PROTEIN"/>
    <property type="match status" value="1"/>
</dbReference>
<evidence type="ECO:0000256" key="3">
    <source>
        <dbReference type="ARBA" id="ARBA00022840"/>
    </source>
</evidence>
<keyword evidence="1" id="KW-0813">Transport</keyword>
<protein>
    <submittedName>
        <fullName evidence="5">ABC transporter ATP-binding protein</fullName>
    </submittedName>
</protein>
<name>A0A3A0VQJ2_STAGA</name>
<dbReference type="SMART" id="SM00382">
    <property type="entry name" value="AAA"/>
    <property type="match status" value="1"/>
</dbReference>
<organism evidence="5 6">
    <name type="scientific">Staphylococcus gallinarum</name>
    <dbReference type="NCBI Taxonomy" id="1293"/>
    <lineage>
        <taxon>Bacteria</taxon>
        <taxon>Bacillati</taxon>
        <taxon>Bacillota</taxon>
        <taxon>Bacilli</taxon>
        <taxon>Bacillales</taxon>
        <taxon>Staphylococcaceae</taxon>
        <taxon>Staphylococcus</taxon>
    </lineage>
</organism>
<sequence>MICVENIAKRFGKHEVLSDITFNIERGICTAFIGKNGAGKSTLIDIIVGNKQIDTGRIVDEDNLLNSQRMAILFQKTQFPKMLKVRELFELHQSFYKKVISIERFQEITQFDTRQLEQMADSLSGGQKRILDFALTLVGLPEFLIMDEPTTAMDIETREHFWKVIADLKLKGMTILYTSHYIEEVERMADHVILLDRGVIQISDTPENIRTNGSHSIVNMPKYYYEIIENISNEYKITKNGQYYKIETDDVKEVINYLIQQDVNLNDIEIHKSSLLEIMFSDKEQDGVIAK</sequence>
<evidence type="ECO:0000313" key="6">
    <source>
        <dbReference type="Proteomes" id="UP000265541"/>
    </source>
</evidence>